<dbReference type="Proteomes" id="UP001054945">
    <property type="component" value="Unassembled WGS sequence"/>
</dbReference>
<accession>A0AAV4ND80</accession>
<proteinExistence type="predicted"/>
<comment type="caution">
    <text evidence="1">The sequence shown here is derived from an EMBL/GenBank/DDBJ whole genome shotgun (WGS) entry which is preliminary data.</text>
</comment>
<keyword evidence="2" id="KW-1185">Reference proteome</keyword>
<evidence type="ECO:0000313" key="2">
    <source>
        <dbReference type="Proteomes" id="UP001054945"/>
    </source>
</evidence>
<dbReference type="AlphaFoldDB" id="A0AAV4ND80"/>
<evidence type="ECO:0000313" key="1">
    <source>
        <dbReference type="EMBL" id="GIX81843.1"/>
    </source>
</evidence>
<dbReference type="EMBL" id="BPLR01003175">
    <property type="protein sequence ID" value="GIX81843.1"/>
    <property type="molecule type" value="Genomic_DNA"/>
</dbReference>
<name>A0AAV4ND80_CAEEX</name>
<organism evidence="1 2">
    <name type="scientific">Caerostris extrusa</name>
    <name type="common">Bark spider</name>
    <name type="synonym">Caerostris bankana</name>
    <dbReference type="NCBI Taxonomy" id="172846"/>
    <lineage>
        <taxon>Eukaryota</taxon>
        <taxon>Metazoa</taxon>
        <taxon>Ecdysozoa</taxon>
        <taxon>Arthropoda</taxon>
        <taxon>Chelicerata</taxon>
        <taxon>Arachnida</taxon>
        <taxon>Araneae</taxon>
        <taxon>Araneomorphae</taxon>
        <taxon>Entelegynae</taxon>
        <taxon>Araneoidea</taxon>
        <taxon>Araneidae</taxon>
        <taxon>Caerostris</taxon>
    </lineage>
</organism>
<reference evidence="1 2" key="1">
    <citation type="submission" date="2021-06" db="EMBL/GenBank/DDBJ databases">
        <title>Caerostris extrusa draft genome.</title>
        <authorList>
            <person name="Kono N."/>
            <person name="Arakawa K."/>
        </authorList>
    </citation>
    <scope>NUCLEOTIDE SEQUENCE [LARGE SCALE GENOMIC DNA]</scope>
</reference>
<gene>
    <name evidence="1" type="ORF">CEXT_212161</name>
</gene>
<sequence length="82" mass="9264">MEAGRVTWLLLLTVCGGSREVLLVFGFLGKEGLLSLTWVGAYIKRDADFHIVLKDLSENFQRIVEEKDVLTHPLVQSYLLAM</sequence>
<protein>
    <submittedName>
        <fullName evidence="1">Uncharacterized protein</fullName>
    </submittedName>
</protein>